<proteinExistence type="predicted"/>
<comment type="caution">
    <text evidence="5">The sequence shown here is derived from an EMBL/GenBank/DDBJ whole genome shotgun (WGS) entry which is preliminary data.</text>
</comment>
<protein>
    <submittedName>
        <fullName evidence="5">DeoR faimly transcriptional regulator</fullName>
    </submittedName>
</protein>
<gene>
    <name evidence="5" type="ORF">BG53_09930</name>
</gene>
<keyword evidence="2" id="KW-0238">DNA-binding</keyword>
<dbReference type="InterPro" id="IPR036390">
    <property type="entry name" value="WH_DNA-bd_sf"/>
</dbReference>
<dbReference type="PANTHER" id="PTHR30363:SF44">
    <property type="entry name" value="AGA OPERON TRANSCRIPTIONAL REPRESSOR-RELATED"/>
    <property type="match status" value="1"/>
</dbReference>
<organism evidence="5 6">
    <name type="scientific">Paenibacillus darwinianus</name>
    <dbReference type="NCBI Taxonomy" id="1380763"/>
    <lineage>
        <taxon>Bacteria</taxon>
        <taxon>Bacillati</taxon>
        <taxon>Bacillota</taxon>
        <taxon>Bacilli</taxon>
        <taxon>Bacillales</taxon>
        <taxon>Paenibacillaceae</taxon>
        <taxon>Paenibacillus</taxon>
    </lineage>
</organism>
<dbReference type="Gene3D" id="3.40.50.1360">
    <property type="match status" value="1"/>
</dbReference>
<dbReference type="GO" id="GO:0003677">
    <property type="term" value="F:DNA binding"/>
    <property type="evidence" value="ECO:0007669"/>
    <property type="project" value="UniProtKB-KW"/>
</dbReference>
<feature type="domain" description="HTH deoR-type" evidence="4">
    <location>
        <begin position="5"/>
        <end position="60"/>
    </location>
</feature>
<dbReference type="SMART" id="SM01134">
    <property type="entry name" value="DeoRC"/>
    <property type="match status" value="1"/>
</dbReference>
<dbReference type="Pfam" id="PF08220">
    <property type="entry name" value="HTH_DeoR"/>
    <property type="match status" value="1"/>
</dbReference>
<dbReference type="RefSeq" id="WP_036667488.1">
    <property type="nucleotide sequence ID" value="NZ_KK082207.1"/>
</dbReference>
<dbReference type="InterPro" id="IPR018356">
    <property type="entry name" value="Tscrpt_reg_HTH_DeoR_CS"/>
</dbReference>
<reference evidence="5 6" key="1">
    <citation type="submission" date="2014-02" db="EMBL/GenBank/DDBJ databases">
        <title>Genome sequence of Paenibacillus darwinianus reveals adaptive mechanisms for survival in Antarctic soils.</title>
        <authorList>
            <person name="Dsouza M."/>
            <person name="Taylor M.W."/>
            <person name="Turner S.J."/>
            <person name="Aislabie J."/>
        </authorList>
    </citation>
    <scope>NUCLEOTIDE SEQUENCE [LARGE SCALE GENOMIC DNA]</scope>
    <source>
        <strain evidence="5 6">CE1</strain>
    </source>
</reference>
<dbReference type="PROSITE" id="PS00894">
    <property type="entry name" value="HTH_DEOR_1"/>
    <property type="match status" value="1"/>
</dbReference>
<dbReference type="OrthoDB" id="9797223at2"/>
<dbReference type="GO" id="GO:0003700">
    <property type="term" value="F:DNA-binding transcription factor activity"/>
    <property type="evidence" value="ECO:0007669"/>
    <property type="project" value="InterPro"/>
</dbReference>
<evidence type="ECO:0000256" key="3">
    <source>
        <dbReference type="ARBA" id="ARBA00023163"/>
    </source>
</evidence>
<dbReference type="InterPro" id="IPR014036">
    <property type="entry name" value="DeoR-like_C"/>
</dbReference>
<dbReference type="InterPro" id="IPR037171">
    <property type="entry name" value="NagB/RpiA_transferase-like"/>
</dbReference>
<dbReference type="Proteomes" id="UP000053750">
    <property type="component" value="Unassembled WGS sequence"/>
</dbReference>
<keyword evidence="6" id="KW-1185">Reference proteome</keyword>
<dbReference type="PANTHER" id="PTHR30363">
    <property type="entry name" value="HTH-TYPE TRANSCRIPTIONAL REGULATOR SRLR-RELATED"/>
    <property type="match status" value="1"/>
</dbReference>
<dbReference type="InterPro" id="IPR050313">
    <property type="entry name" value="Carb_Metab_HTH_regulators"/>
</dbReference>
<dbReference type="PROSITE" id="PS51000">
    <property type="entry name" value="HTH_DEOR_2"/>
    <property type="match status" value="1"/>
</dbReference>
<dbReference type="SUPFAM" id="SSF100950">
    <property type="entry name" value="NagB/RpiA/CoA transferase-like"/>
    <property type="match status" value="1"/>
</dbReference>
<dbReference type="SMART" id="SM00420">
    <property type="entry name" value="HTH_DEOR"/>
    <property type="match status" value="1"/>
</dbReference>
<dbReference type="PRINTS" id="PR00037">
    <property type="entry name" value="HTHLACR"/>
</dbReference>
<dbReference type="InterPro" id="IPR001034">
    <property type="entry name" value="DeoR_HTH"/>
</dbReference>
<evidence type="ECO:0000256" key="1">
    <source>
        <dbReference type="ARBA" id="ARBA00023015"/>
    </source>
</evidence>
<evidence type="ECO:0000259" key="4">
    <source>
        <dbReference type="PROSITE" id="PS51000"/>
    </source>
</evidence>
<evidence type="ECO:0000256" key="2">
    <source>
        <dbReference type="ARBA" id="ARBA00023125"/>
    </source>
</evidence>
<dbReference type="Pfam" id="PF00455">
    <property type="entry name" value="DeoRC"/>
    <property type="match status" value="1"/>
</dbReference>
<dbReference type="EMBL" id="JFHU01000250">
    <property type="protein sequence ID" value="EXX84993.1"/>
    <property type="molecule type" value="Genomic_DNA"/>
</dbReference>
<keyword evidence="1" id="KW-0805">Transcription regulation</keyword>
<dbReference type="SUPFAM" id="SSF46785">
    <property type="entry name" value="Winged helix' DNA-binding domain"/>
    <property type="match status" value="1"/>
</dbReference>
<evidence type="ECO:0000313" key="5">
    <source>
        <dbReference type="EMBL" id="EXX84993.1"/>
    </source>
</evidence>
<sequence>MSLSYEERKKTILDLLAKEEKVKVPALAEQLNVSGETIRRDLERLDKEKKLKKVYGGAVKTGSDSWEPPFELKASMNAAEKRAVGKLAASLVEDGDSIMLGNGTTTMEIIRFIGGKKNVTLVTHSTPAMLLAMELFEGRIIFIGGEVNVDQKSANGPLAEWMLEHLKVNKTFISAGGVSAVDGITDYDLQEANISKKMMERADDVIVLADYTKMGKTTFARIGELKDISVIISNNRCPDEWKRILAEKNIELLLADEEDTF</sequence>
<keyword evidence="3" id="KW-0804">Transcription</keyword>
<name>A0A9W5RYL1_9BACL</name>
<evidence type="ECO:0000313" key="6">
    <source>
        <dbReference type="Proteomes" id="UP000053750"/>
    </source>
</evidence>
<accession>A0A9W5RYL1</accession>
<dbReference type="Gene3D" id="1.10.10.10">
    <property type="entry name" value="Winged helix-like DNA-binding domain superfamily/Winged helix DNA-binding domain"/>
    <property type="match status" value="1"/>
</dbReference>
<dbReference type="InterPro" id="IPR036388">
    <property type="entry name" value="WH-like_DNA-bd_sf"/>
</dbReference>
<dbReference type="AlphaFoldDB" id="A0A9W5RYL1"/>